<name>A0ABR5Z7P3_9GAMM</name>
<evidence type="ECO:0000313" key="2">
    <source>
        <dbReference type="Proteomes" id="UP000530038"/>
    </source>
</evidence>
<accession>A0ABR5Z7P3</accession>
<protein>
    <submittedName>
        <fullName evidence="1">Uncharacterized protein</fullName>
    </submittedName>
</protein>
<dbReference type="EMBL" id="JACERK010000001">
    <property type="protein sequence ID" value="MBA5230592.1"/>
    <property type="molecule type" value="Genomic_DNA"/>
</dbReference>
<gene>
    <name evidence="1" type="ORF">H2Y56_00480</name>
</gene>
<dbReference type="RefSeq" id="WP_181828305.1">
    <property type="nucleotide sequence ID" value="NZ_JACERI010000001.1"/>
</dbReference>
<evidence type="ECO:0000313" key="1">
    <source>
        <dbReference type="EMBL" id="MBA5230592.1"/>
    </source>
</evidence>
<reference evidence="1 2" key="1">
    <citation type="submission" date="2020-07" db="EMBL/GenBank/DDBJ databases">
        <title>Characterization of Pectobacterium aroidearum strains causing soft rot on Amorphophallus konjac.</title>
        <authorList>
            <person name="Xie H."/>
        </authorList>
    </citation>
    <scope>NUCLEOTIDE SEQUENCE [LARGE SCALE GENOMIC DNA]</scope>
    <source>
        <strain evidence="1 2">MY10</strain>
    </source>
</reference>
<organism evidence="1 2">
    <name type="scientific">Pectobacterium aroidearum</name>
    <dbReference type="NCBI Taxonomy" id="1201031"/>
    <lineage>
        <taxon>Bacteria</taxon>
        <taxon>Pseudomonadati</taxon>
        <taxon>Pseudomonadota</taxon>
        <taxon>Gammaproteobacteria</taxon>
        <taxon>Enterobacterales</taxon>
        <taxon>Pectobacteriaceae</taxon>
        <taxon>Pectobacterium</taxon>
    </lineage>
</organism>
<comment type="caution">
    <text evidence="1">The sequence shown here is derived from an EMBL/GenBank/DDBJ whole genome shotgun (WGS) entry which is preliminary data.</text>
</comment>
<keyword evidence="2" id="KW-1185">Reference proteome</keyword>
<proteinExistence type="predicted"/>
<sequence>MLIDSVSSIFSRKIAIDIQNGENNIQFLVVVEDAALSAIKRLHLENLPTNSYAVSLDVSITQFSENEKIQFSRLNHYLNKSNDLGINKKCDLVLFTEEQEGERIYIFDLKSSDPDPNDVCNQLANSEIYIKYILELVSFFYKHDTSTVPILKVIGVTRTRKRQVSINEELKAKINKKRVLFEKNKIKEVQIYAEANRKGTLQFNQLSKLF</sequence>
<dbReference type="Proteomes" id="UP000530038">
    <property type="component" value="Unassembled WGS sequence"/>
</dbReference>